<dbReference type="Pfam" id="PF25210">
    <property type="entry name" value="Kelch_FKB95"/>
    <property type="match status" value="1"/>
</dbReference>
<dbReference type="EMBL" id="KI517881">
    <property type="protein sequence ID" value="ESQ29650.1"/>
    <property type="molecule type" value="Genomic_DNA"/>
</dbReference>
<dbReference type="KEGG" id="eus:EUTSA_v10024103mg"/>
<accession>V4JW37</accession>
<dbReference type="InterPro" id="IPR015915">
    <property type="entry name" value="Kelch-typ_b-propeller"/>
</dbReference>
<gene>
    <name evidence="2" type="ORF">EUTSA_v10024103mg</name>
</gene>
<dbReference type="InterPro" id="IPR057499">
    <property type="entry name" value="Kelch_FKB95"/>
</dbReference>
<dbReference type="PANTHER" id="PTHR24414">
    <property type="entry name" value="F-BOX/KELCH-REPEAT PROTEIN SKIP4"/>
    <property type="match status" value="1"/>
</dbReference>
<dbReference type="AlphaFoldDB" id="V4JW37"/>
<reference evidence="2 3" key="1">
    <citation type="journal article" date="2013" name="Front. Plant Sci.">
        <title>The Reference Genome of the Halophytic Plant Eutrema salsugineum.</title>
        <authorList>
            <person name="Yang R."/>
            <person name="Jarvis D.E."/>
            <person name="Chen H."/>
            <person name="Beilstein M.A."/>
            <person name="Grimwood J."/>
            <person name="Jenkins J."/>
            <person name="Shu S."/>
            <person name="Prochnik S."/>
            <person name="Xin M."/>
            <person name="Ma C."/>
            <person name="Schmutz J."/>
            <person name="Wing R.A."/>
            <person name="Mitchell-Olds T."/>
            <person name="Schumaker K.S."/>
            <person name="Wang X."/>
        </authorList>
    </citation>
    <scope>NUCLEOTIDE SEQUENCE [LARGE SCALE GENOMIC DNA]</scope>
</reference>
<dbReference type="PANTHER" id="PTHR24414:SF23">
    <property type="entry name" value="F-BOX_KELCH-REPEAT PROTEIN SKIP6"/>
    <property type="match status" value="1"/>
</dbReference>
<evidence type="ECO:0000259" key="1">
    <source>
        <dbReference type="Pfam" id="PF25210"/>
    </source>
</evidence>
<dbReference type="SUPFAM" id="SSF117281">
    <property type="entry name" value="Kelch motif"/>
    <property type="match status" value="1"/>
</dbReference>
<sequence length="143" mass="16430">MMLPNDWVLNCLACVSRLYYPTLSFIFKRFRSLLFFSMELYQTRILLSGTESCLYVCLELAKPYYSPQCLFTLCRRPNSSKKVLVPTTSPNSPSTYQSDFAKVGSNIYAIGRFIKDDHASSSVMVMDCRSHTWHEAQACRSHV</sequence>
<name>V4JW37_EUTSA</name>
<dbReference type="OMA" id="WHEAQAC"/>
<dbReference type="Proteomes" id="UP000030689">
    <property type="component" value="Unassembled WGS sequence"/>
</dbReference>
<dbReference type="InterPro" id="IPR050354">
    <property type="entry name" value="F-box/kelch-repeat_ARATH"/>
</dbReference>
<proteinExistence type="predicted"/>
<organism evidence="2 3">
    <name type="scientific">Eutrema salsugineum</name>
    <name type="common">Saltwater cress</name>
    <name type="synonym">Sisymbrium salsugineum</name>
    <dbReference type="NCBI Taxonomy" id="72664"/>
    <lineage>
        <taxon>Eukaryota</taxon>
        <taxon>Viridiplantae</taxon>
        <taxon>Streptophyta</taxon>
        <taxon>Embryophyta</taxon>
        <taxon>Tracheophyta</taxon>
        <taxon>Spermatophyta</taxon>
        <taxon>Magnoliopsida</taxon>
        <taxon>eudicotyledons</taxon>
        <taxon>Gunneridae</taxon>
        <taxon>Pentapetalae</taxon>
        <taxon>rosids</taxon>
        <taxon>malvids</taxon>
        <taxon>Brassicales</taxon>
        <taxon>Brassicaceae</taxon>
        <taxon>Eutremeae</taxon>
        <taxon>Eutrema</taxon>
    </lineage>
</organism>
<protein>
    <recommendedName>
        <fullName evidence="1">FKB95-like N-terminal Kelch domain-containing protein</fullName>
    </recommendedName>
</protein>
<dbReference type="Gramene" id="ESQ29650">
    <property type="protein sequence ID" value="ESQ29650"/>
    <property type="gene ID" value="EUTSA_v10024103mg"/>
</dbReference>
<keyword evidence="3" id="KW-1185">Reference proteome</keyword>
<evidence type="ECO:0000313" key="3">
    <source>
        <dbReference type="Proteomes" id="UP000030689"/>
    </source>
</evidence>
<feature type="domain" description="FKB95-like N-terminal Kelch" evidence="1">
    <location>
        <begin position="70"/>
        <end position="140"/>
    </location>
</feature>
<dbReference type="eggNOG" id="KOG1072">
    <property type="taxonomic scope" value="Eukaryota"/>
</dbReference>
<evidence type="ECO:0000313" key="2">
    <source>
        <dbReference type="EMBL" id="ESQ29650.1"/>
    </source>
</evidence>